<accession>A0A0F9SEE4</accession>
<evidence type="ECO:0000313" key="1">
    <source>
        <dbReference type="EMBL" id="KKN35346.1"/>
    </source>
</evidence>
<dbReference type="AlphaFoldDB" id="A0A0F9SEE4"/>
<protein>
    <recommendedName>
        <fullName evidence="2">Ribbon-helix-helix protein CopG domain-containing protein</fullName>
    </recommendedName>
</protein>
<dbReference type="CDD" id="cd22231">
    <property type="entry name" value="RHH_NikR_HicB-like"/>
    <property type="match status" value="1"/>
</dbReference>
<name>A0A0F9SEE4_9ZZZZ</name>
<proteinExistence type="predicted"/>
<reference evidence="1" key="1">
    <citation type="journal article" date="2015" name="Nature">
        <title>Complex archaea that bridge the gap between prokaryotes and eukaryotes.</title>
        <authorList>
            <person name="Spang A."/>
            <person name="Saw J.H."/>
            <person name="Jorgensen S.L."/>
            <person name="Zaremba-Niedzwiedzka K."/>
            <person name="Martijn J."/>
            <person name="Lind A.E."/>
            <person name="van Eijk R."/>
            <person name="Schleper C."/>
            <person name="Guy L."/>
            <person name="Ettema T.J."/>
        </authorList>
    </citation>
    <scope>NUCLEOTIDE SEQUENCE</scope>
</reference>
<evidence type="ECO:0008006" key="2">
    <source>
        <dbReference type="Google" id="ProtNLM"/>
    </source>
</evidence>
<organism evidence="1">
    <name type="scientific">marine sediment metagenome</name>
    <dbReference type="NCBI Taxonomy" id="412755"/>
    <lineage>
        <taxon>unclassified sequences</taxon>
        <taxon>metagenomes</taxon>
        <taxon>ecological metagenomes</taxon>
    </lineage>
</organism>
<comment type="caution">
    <text evidence="1">The sequence shown here is derived from an EMBL/GenBank/DDBJ whole genome shotgun (WGS) entry which is preliminary data.</text>
</comment>
<dbReference type="EMBL" id="LAZR01002044">
    <property type="protein sequence ID" value="KKN35346.1"/>
    <property type="molecule type" value="Genomic_DNA"/>
</dbReference>
<gene>
    <name evidence="1" type="ORF">LCGC14_0784660</name>
</gene>
<sequence length="56" mass="6756">MANYRTVRVPEELVETVLSLIKKRKELGYRSHSEFIIDAVRRRVEELLRNNEKQKN</sequence>